<dbReference type="EMBL" id="CP063194">
    <property type="protein sequence ID" value="WCZ39949.1"/>
    <property type="molecule type" value="Genomic_DNA"/>
</dbReference>
<accession>A0ABY7UNF6</accession>
<dbReference type="GO" id="GO:0004386">
    <property type="term" value="F:helicase activity"/>
    <property type="evidence" value="ECO:0007669"/>
    <property type="project" value="UniProtKB-KW"/>
</dbReference>
<dbReference type="InterPro" id="IPR001650">
    <property type="entry name" value="Helicase_C-like"/>
</dbReference>
<dbReference type="PROSITE" id="PS51192">
    <property type="entry name" value="HELICASE_ATP_BIND_1"/>
    <property type="match status" value="1"/>
</dbReference>
<dbReference type="PANTHER" id="PTHR47957:SF3">
    <property type="entry name" value="ATP-DEPENDENT HELICASE HRQ1"/>
    <property type="match status" value="1"/>
</dbReference>
<dbReference type="Proteomes" id="UP001218071">
    <property type="component" value="Chromosome"/>
</dbReference>
<sequence length="2128" mass="232157">MELLSSGFEILACVLDKVDSVSTLIPVHASEHVLGGVSEYLATAFSLANPETSNALKAFLEDSERGMFHGPYVRTRLPYARAIGWDGILDWMPEWFTPYHHQAEAFRRLRSRDEQGARRPEPTLVITGTGSGKTESFLCPVLDHAARARAEGQRGTKALLLYPMNALANDQADRLAKLITSEPALAGVTAGIYTGEATGSVKKVTKDSLINDRDQIRQDPPDILLTNYKMLDQLLLREADREIWKRSATSLQYLVLDEFHTYDGAQGTDVALLLRRLGLMLKQHQPEGFAGEYASNPLGWVTPVATSATLGGKDDTQKVLDFAETIFGETFTPDALVGEKTLTYTEWTDEIAQSFGAHAAPLSPDIDQLRGIVDAIASDNSGRDHAEVVLDVFRTQLWGVDAGADLKSTIAAYAVHPLTERLLGAANPAKSLIRREGEGGKSLPEAMFDPIVVRTLGETTAREFATHLLTAVAQIRALAGDEFGFGGKRLPGVETHLWVREVSRIERAVTPTEDGETFRFADDGQLGGDNAGVWLPATYCRSCGRAGWMTALEPGTDAVVLNGAEIRKASVDKPELVRPLIDATAEHREAVKNHLELTQLGDEDGNRVLMWFHTKSRTLSRTEPSEEELAEGSSVPVLTYTGLNTEELAREQTCPSCGEADAIRYIGSRVATLLSVGLSNLFGMPSLEQNEKKTLVFADSVQDAAHRAGFVQSRARAFGIRTLMRSVVGDDEVSLAQMPMRILGRADGAADPARARFELLPPEVAETTTFTPFWAKDADTAARREATTAALHRLELDAALEFGQRAHLPRSLVSTGALVPSVQVDDEVLLAAAEEALQHVDEGLFEVADAGSPELRLRWLRGLLEQVRDRGGVYSPMLKSYLQDDANSWRLHNRFAKAHGMPSFPKGGAPEFPRSGAALDDKDRGITPLGSPRGRYARWTSKVLGISTHDATNVLTNVFKVLAREGAVQAVSTNSGGIIYALAPENVVVRHEDAAEMLHCGVCRGPLGADRQTRSLLAGLPCPTPGCLGELEAEGIEQNYYSRLYTSTTPRAVVAREHTGLIPKEERLALERAFRGSDDEAPNAPNVLVATPTLEMGIDIGDLSTVMLASLPTSVSSYVQRVGRAGRLTGNSLVLAFVQGRGTMLPKLNQPLSVIAGAVVPPAAFLSATEILRRQTTAYLVDTMAFAANGLQVQHAQDVFSSRKTSLVQVLSEEIAAGVESRVDAFLSTVEDGHVDAATVDGVRAWACGQGPDSLLGKLERTRLLWEAEKSELQARWDTLADRLKELEAKVDPNAGTENADPELEREKRSTRAAWRRAGRDYNEILLDEFWISSMERYGLLPNFTLLDDSVELAVVVSQLNPSSMQIDPETFELSRGVSSALTELAPGNTFYARGIAATVDAVELGAGGADVEQWRLCPECSYGEKVVTGTAPGACPVCGAGAFADKGQIVETVRMRRVSAEVDRARATIDGSHEDRFTMFFHTALSFSVPDGGHGGKWFLSQGFGAEYLRYVNLSWFNLGRGPATKKMLAGKEIDAPLFTVCNYCGHLDSQKGANSKWDHRPWCPKRNAREEESVTVALGRTLQTQGVLLHVPVQLTAGDKATIPSLTAAIKLGFKEVLGGDPDHLNVVTVRVPDATGKTVEALLMHDNVPGGTGYLSQFASPEDVRKLLEQAFTKVRDCDCAADERLACPDCLLPYTLFQHVEVTSRAAAERAMRAILSNQDHPAQDLDPMSVQWTPQTEAPQLDQSSNLEVRFREMVRDALEARNATVKDIPNAGGVEWHISFATGEEWSMREQVDYGYTRPDFLFQHRRKPLLRSVAVYTDGAAFHFSAQHYRFPTDIHKRNSLHFGDKQILPWNVTDAGLDWFARETTFGEAAPSWVSEKAEKRTRAMEGIGNNEIAFLKASPITQLLTYLAEPERSSYTLMDKALLQMLSTSVVPSRIPGGARLTFRNEIHFDAAKVGEEMVLQRLLVDALAPGSITEDNWRDFLRFANIVWLANNTVTVDVGDGDAVGVGQPEVVEKQSAVEAAVGGLWAEAIEEFEDEADVAAALRTLVDAGAPPTEEIGEEIESIPTAMSWTELRIALLIEQDASYAGAEAKLREQGWTLLYPDTLSPETIPAALLGKE</sequence>
<keyword evidence="6" id="KW-0378">Hydrolase</keyword>
<keyword evidence="2" id="KW-0067">ATP-binding</keyword>
<proteinExistence type="predicted"/>
<feature type="coiled-coil region" evidence="3">
    <location>
        <begin position="1256"/>
        <end position="1290"/>
    </location>
</feature>
<evidence type="ECO:0000313" key="6">
    <source>
        <dbReference type="EMBL" id="WCZ39949.1"/>
    </source>
</evidence>
<gene>
    <name evidence="6" type="ORF">CJEDD_11915</name>
</gene>
<dbReference type="Pfam" id="PF09369">
    <property type="entry name" value="MZB"/>
    <property type="match status" value="1"/>
</dbReference>
<keyword evidence="6" id="KW-0347">Helicase</keyword>
<dbReference type="Pfam" id="PF00270">
    <property type="entry name" value="DEAD"/>
    <property type="match status" value="1"/>
</dbReference>
<name>A0ABY7UNF6_9CORY</name>
<dbReference type="InterPro" id="IPR011545">
    <property type="entry name" value="DEAD/DEAH_box_helicase_dom"/>
</dbReference>
<dbReference type="Gene3D" id="3.40.50.300">
    <property type="entry name" value="P-loop containing nucleotide triphosphate hydrolases"/>
    <property type="match status" value="2"/>
</dbReference>
<feature type="domain" description="Helicase ATP-binding" evidence="4">
    <location>
        <begin position="114"/>
        <end position="328"/>
    </location>
</feature>
<keyword evidence="3" id="KW-0175">Coiled coil</keyword>
<evidence type="ECO:0000313" key="7">
    <source>
        <dbReference type="Proteomes" id="UP001218071"/>
    </source>
</evidence>
<keyword evidence="1" id="KW-0547">Nucleotide-binding</keyword>
<evidence type="ECO:0000256" key="3">
    <source>
        <dbReference type="SAM" id="Coils"/>
    </source>
</evidence>
<dbReference type="InterPro" id="IPR018973">
    <property type="entry name" value="MZB"/>
</dbReference>
<protein>
    <submittedName>
        <fullName evidence="6">ATP-dependent helicase Lhr</fullName>
    </submittedName>
</protein>
<dbReference type="PROSITE" id="PS51194">
    <property type="entry name" value="HELICASE_CTER"/>
    <property type="match status" value="1"/>
</dbReference>
<feature type="domain" description="Helicase C-terminal" evidence="5">
    <location>
        <begin position="983"/>
        <end position="1167"/>
    </location>
</feature>
<evidence type="ECO:0000256" key="2">
    <source>
        <dbReference type="ARBA" id="ARBA00022840"/>
    </source>
</evidence>
<dbReference type="PANTHER" id="PTHR47957">
    <property type="entry name" value="ATP-DEPENDENT HELICASE HRQ1"/>
    <property type="match status" value="1"/>
</dbReference>
<dbReference type="SMART" id="SM00487">
    <property type="entry name" value="DEXDc"/>
    <property type="match status" value="1"/>
</dbReference>
<dbReference type="Pfam" id="PF00271">
    <property type="entry name" value="Helicase_C"/>
    <property type="match status" value="1"/>
</dbReference>
<evidence type="ECO:0000256" key="1">
    <source>
        <dbReference type="ARBA" id="ARBA00022741"/>
    </source>
</evidence>
<reference evidence="6 7" key="1">
    <citation type="submission" date="2020-10" db="EMBL/GenBank/DDBJ databases">
        <title>Complete genome sequence of Corynebacterium jeddahense DSM 45997, type strain of Corynebacterium jeddahense.</title>
        <authorList>
            <person name="Busche T."/>
            <person name="Kalinowski J."/>
            <person name="Ruckert C."/>
        </authorList>
    </citation>
    <scope>NUCLEOTIDE SEQUENCE [LARGE SCALE GENOMIC DNA]</scope>
    <source>
        <strain evidence="6 7">DSM 45997</strain>
    </source>
</reference>
<organism evidence="6 7">
    <name type="scientific">Corynebacterium jeddahense</name>
    <dbReference type="NCBI Taxonomy" id="1414719"/>
    <lineage>
        <taxon>Bacteria</taxon>
        <taxon>Bacillati</taxon>
        <taxon>Actinomycetota</taxon>
        <taxon>Actinomycetes</taxon>
        <taxon>Mycobacteriales</taxon>
        <taxon>Corynebacteriaceae</taxon>
        <taxon>Corynebacterium</taxon>
    </lineage>
</organism>
<evidence type="ECO:0000259" key="4">
    <source>
        <dbReference type="PROSITE" id="PS51192"/>
    </source>
</evidence>
<keyword evidence="7" id="KW-1185">Reference proteome</keyword>
<dbReference type="InterPro" id="IPR027417">
    <property type="entry name" value="P-loop_NTPase"/>
</dbReference>
<dbReference type="InterPro" id="IPR014001">
    <property type="entry name" value="Helicase_ATP-bd"/>
</dbReference>
<evidence type="ECO:0000259" key="5">
    <source>
        <dbReference type="PROSITE" id="PS51194"/>
    </source>
</evidence>
<dbReference type="SMART" id="SM00490">
    <property type="entry name" value="HELICc"/>
    <property type="match status" value="1"/>
</dbReference>
<dbReference type="SUPFAM" id="SSF52540">
    <property type="entry name" value="P-loop containing nucleoside triphosphate hydrolases"/>
    <property type="match status" value="2"/>
</dbReference>